<sequence>METHPRHNLAIACNLLFGGTHVIGWEEGDTTGPLHETLHEWIVKLNGIERGRGKGTSIKIAKNRAAALALESLKNEYPDAVI</sequence>
<proteinExistence type="predicted"/>
<evidence type="ECO:0000259" key="2">
    <source>
        <dbReference type="PROSITE" id="PS50137"/>
    </source>
</evidence>
<dbReference type="Pfam" id="PF00035">
    <property type="entry name" value="dsrm"/>
    <property type="match status" value="1"/>
</dbReference>
<evidence type="ECO:0000313" key="3">
    <source>
        <dbReference type="EMBL" id="KAF9524568.1"/>
    </source>
</evidence>
<keyword evidence="4" id="KW-1185">Reference proteome</keyword>
<keyword evidence="1" id="KW-0694">RNA-binding</keyword>
<dbReference type="PROSITE" id="PS50137">
    <property type="entry name" value="DS_RBD"/>
    <property type="match status" value="1"/>
</dbReference>
<protein>
    <recommendedName>
        <fullName evidence="2">DRBM domain-containing protein</fullName>
    </recommendedName>
</protein>
<dbReference type="AlphaFoldDB" id="A0A9P6JL64"/>
<dbReference type="EMBL" id="MU157897">
    <property type="protein sequence ID" value="KAF9524568.1"/>
    <property type="molecule type" value="Genomic_DNA"/>
</dbReference>
<reference evidence="3" key="1">
    <citation type="submission" date="2020-11" db="EMBL/GenBank/DDBJ databases">
        <authorList>
            <consortium name="DOE Joint Genome Institute"/>
            <person name="Ahrendt S."/>
            <person name="Riley R."/>
            <person name="Andreopoulos W."/>
            <person name="Labutti K."/>
            <person name="Pangilinan J."/>
            <person name="Ruiz-Duenas F.J."/>
            <person name="Barrasa J.M."/>
            <person name="Sanchez-Garcia M."/>
            <person name="Camarero S."/>
            <person name="Miyauchi S."/>
            <person name="Serrano A."/>
            <person name="Linde D."/>
            <person name="Babiker R."/>
            <person name="Drula E."/>
            <person name="Ayuso-Fernandez I."/>
            <person name="Pacheco R."/>
            <person name="Padilla G."/>
            <person name="Ferreira P."/>
            <person name="Barriuso J."/>
            <person name="Kellner H."/>
            <person name="Castanera R."/>
            <person name="Alfaro M."/>
            <person name="Ramirez L."/>
            <person name="Pisabarro A.G."/>
            <person name="Kuo A."/>
            <person name="Tritt A."/>
            <person name="Lipzen A."/>
            <person name="He G."/>
            <person name="Yan M."/>
            <person name="Ng V."/>
            <person name="Cullen D."/>
            <person name="Martin F."/>
            <person name="Rosso M.-N."/>
            <person name="Henrissat B."/>
            <person name="Hibbett D."/>
            <person name="Martinez A.T."/>
            <person name="Grigoriev I.V."/>
        </authorList>
    </citation>
    <scope>NUCLEOTIDE SEQUENCE</scope>
    <source>
        <strain evidence="3">CBS 506.95</strain>
    </source>
</reference>
<organism evidence="3 4">
    <name type="scientific">Crepidotus variabilis</name>
    <dbReference type="NCBI Taxonomy" id="179855"/>
    <lineage>
        <taxon>Eukaryota</taxon>
        <taxon>Fungi</taxon>
        <taxon>Dikarya</taxon>
        <taxon>Basidiomycota</taxon>
        <taxon>Agaricomycotina</taxon>
        <taxon>Agaricomycetes</taxon>
        <taxon>Agaricomycetidae</taxon>
        <taxon>Agaricales</taxon>
        <taxon>Agaricineae</taxon>
        <taxon>Crepidotaceae</taxon>
        <taxon>Crepidotus</taxon>
    </lineage>
</organism>
<feature type="domain" description="DRBM" evidence="2">
    <location>
        <begin position="26"/>
        <end position="75"/>
    </location>
</feature>
<dbReference type="Proteomes" id="UP000807306">
    <property type="component" value="Unassembled WGS sequence"/>
</dbReference>
<name>A0A9P6JL64_9AGAR</name>
<dbReference type="OrthoDB" id="1726303at2759"/>
<dbReference type="InterPro" id="IPR014720">
    <property type="entry name" value="dsRBD_dom"/>
</dbReference>
<dbReference type="GO" id="GO:0003723">
    <property type="term" value="F:RNA binding"/>
    <property type="evidence" value="ECO:0007669"/>
    <property type="project" value="UniProtKB-UniRule"/>
</dbReference>
<dbReference type="SUPFAM" id="SSF54768">
    <property type="entry name" value="dsRNA-binding domain-like"/>
    <property type="match status" value="1"/>
</dbReference>
<accession>A0A9P6JL64</accession>
<comment type="caution">
    <text evidence="3">The sequence shown here is derived from an EMBL/GenBank/DDBJ whole genome shotgun (WGS) entry which is preliminary data.</text>
</comment>
<evidence type="ECO:0000256" key="1">
    <source>
        <dbReference type="PROSITE-ProRule" id="PRU00266"/>
    </source>
</evidence>
<evidence type="ECO:0000313" key="4">
    <source>
        <dbReference type="Proteomes" id="UP000807306"/>
    </source>
</evidence>
<gene>
    <name evidence="3" type="ORF">CPB83DRAFT_861148</name>
</gene>
<dbReference type="Gene3D" id="3.30.160.20">
    <property type="match status" value="1"/>
</dbReference>
<dbReference type="SMART" id="SM00358">
    <property type="entry name" value="DSRM"/>
    <property type="match status" value="1"/>
</dbReference>